<dbReference type="PROSITE" id="PS50878">
    <property type="entry name" value="RT_POL"/>
    <property type="match status" value="1"/>
</dbReference>
<evidence type="ECO:0000313" key="2">
    <source>
        <dbReference type="Ensembl" id="ENSNMLP00000032002.1"/>
    </source>
</evidence>
<dbReference type="PANTHER" id="PTHR31635">
    <property type="entry name" value="REVERSE TRANSCRIPTASE DOMAIN-CONTAINING PROTEIN-RELATED"/>
    <property type="match status" value="1"/>
</dbReference>
<dbReference type="PANTHER" id="PTHR31635:SF196">
    <property type="entry name" value="REVERSE TRANSCRIPTASE DOMAIN-CONTAINING PROTEIN-RELATED"/>
    <property type="match status" value="1"/>
</dbReference>
<dbReference type="InterPro" id="IPR000477">
    <property type="entry name" value="RT_dom"/>
</dbReference>
<accession>A0A8C6UCR3</accession>
<protein>
    <recommendedName>
        <fullName evidence="1">Reverse transcriptase domain-containing protein</fullName>
    </recommendedName>
</protein>
<sequence length="973" mass="110805">MRGMILSYTAHKKKERLTKQLELEGNLKKLEIQYYKTQASETLSELKHARAALNNLITHKAEKDILFAKQRLFESANKPNRFLARIAKNAPSNTFITSMMDSGGIRRVENREINRCFRDFYTNLYSSQIDISRLHSGLFLSDLEFPKLSEAQANLLESPITQLEVDKAIGTLQSGKCPGPDGFPVEFFKVMKGKISSLLLKVFNKSFEGGTLSKSMYQANITLIAKKDKNSELCASYRPISLLGVDNKILSKILAIRLEKVMCSIVDTDQTGFIKGRNSYYNTRRLFNIIHFLNSTRMTGAVVSMDAEKAFDRVEWEYMFEILRRFGFGQNFVNWIKLLYKAPTASVLTNGLLSPPIDLGRGTAQGSPLSPLLFALAIEPLAMAIRQNPNVHGVKIGEKEHKILLYADDTLLTLTDPSNSLPAVIKCIKEFGVISGYKVNFDKSVTMTLGESGNGEPAYVKPFRWEPSGFMYLGVKVTPQVSQIYSENITGMIVGLRETMARWKSLPISFLGRINLIKMVFLPKILYPTCMLFVILKSEDVKTINKAMVDFIWSGRKPQIKLETLQLPKEQGGWSLPNIEHYVLSIQARILSAWIHGNSDSPWLNIETVLCKPSSPVNLLGVKMSGLSNTVKNNPLLYNALWAWDRLRKLFKSSQSFHILSTLVNNPHLFSEIKGTSFAKWYKAGINRFFDLFFQGQFKSFETLKSQYNIPNKDFYKYLQLRHYVQQKAKSLKFYPDSYQLESFLIKNKDHKHFISKFYLEIYSLNLDKLAGLRKSWGVLLKCEIDAKEWDKILTLPSKISICNRFKELQYNILHNVFISPNIYSKYNVGSSPNCPKCKDHIGTRYHCLWECVHIQTFWNGVCANISKAIGQQVMGNPMMCLLGSIPVSVKQNEHVVQPLLMIARKSIMVKWVGDDPPSISLWKSLIVDLVTMIKLGHYIKGTFQLFIDNWKKPLDAIGIKSQTDSNGHSLWT</sequence>
<evidence type="ECO:0000259" key="1">
    <source>
        <dbReference type="PROSITE" id="PS50878"/>
    </source>
</evidence>
<feature type="domain" description="Reverse transcriptase" evidence="1">
    <location>
        <begin position="205"/>
        <end position="477"/>
    </location>
</feature>
<dbReference type="CDD" id="cd01650">
    <property type="entry name" value="RT_nLTR_like"/>
    <property type="match status" value="1"/>
</dbReference>
<dbReference type="InterPro" id="IPR043502">
    <property type="entry name" value="DNA/RNA_pol_sf"/>
</dbReference>
<evidence type="ECO:0000313" key="3">
    <source>
        <dbReference type="Proteomes" id="UP000694523"/>
    </source>
</evidence>
<dbReference type="Ensembl" id="ENSNMLT00000035659.1">
    <property type="protein sequence ID" value="ENSNMLP00000032002.1"/>
    <property type="gene ID" value="ENSNMLG00000020041.1"/>
</dbReference>
<dbReference type="AlphaFoldDB" id="A0A8C6UCR3"/>
<reference evidence="2" key="2">
    <citation type="submission" date="2025-09" db="UniProtKB">
        <authorList>
            <consortium name="Ensembl"/>
        </authorList>
    </citation>
    <scope>IDENTIFICATION</scope>
</reference>
<dbReference type="Pfam" id="PF00078">
    <property type="entry name" value="RVT_1"/>
    <property type="match status" value="1"/>
</dbReference>
<organism evidence="2 3">
    <name type="scientific">Neogobius melanostomus</name>
    <name type="common">round goby</name>
    <dbReference type="NCBI Taxonomy" id="47308"/>
    <lineage>
        <taxon>Eukaryota</taxon>
        <taxon>Metazoa</taxon>
        <taxon>Chordata</taxon>
        <taxon>Craniata</taxon>
        <taxon>Vertebrata</taxon>
        <taxon>Euteleostomi</taxon>
        <taxon>Actinopterygii</taxon>
        <taxon>Neopterygii</taxon>
        <taxon>Teleostei</taxon>
        <taxon>Neoteleostei</taxon>
        <taxon>Acanthomorphata</taxon>
        <taxon>Gobiaria</taxon>
        <taxon>Gobiiformes</taxon>
        <taxon>Gobioidei</taxon>
        <taxon>Gobiidae</taxon>
        <taxon>Benthophilinae</taxon>
        <taxon>Neogobiini</taxon>
        <taxon>Neogobius</taxon>
    </lineage>
</organism>
<reference evidence="2" key="1">
    <citation type="submission" date="2025-08" db="UniProtKB">
        <authorList>
            <consortium name="Ensembl"/>
        </authorList>
    </citation>
    <scope>IDENTIFICATION</scope>
</reference>
<proteinExistence type="predicted"/>
<keyword evidence="3" id="KW-1185">Reference proteome</keyword>
<dbReference type="SUPFAM" id="SSF56672">
    <property type="entry name" value="DNA/RNA polymerases"/>
    <property type="match status" value="1"/>
</dbReference>
<name>A0A8C6UCR3_9GOBI</name>
<dbReference type="Proteomes" id="UP000694523">
    <property type="component" value="Unplaced"/>
</dbReference>